<proteinExistence type="predicted"/>
<feature type="region of interest" description="Disordered" evidence="1">
    <location>
        <begin position="1"/>
        <end position="26"/>
    </location>
</feature>
<evidence type="ECO:0000313" key="2">
    <source>
        <dbReference type="EMBL" id="GIN20160.1"/>
    </source>
</evidence>
<sequence>MPPIQIQNRRHKDTMNKGHFPLGTQSIKANPILKTPLKGMTNKCRMTANKSPSIGSLS</sequence>
<protein>
    <submittedName>
        <fullName evidence="2">Uncharacterized protein</fullName>
    </submittedName>
</protein>
<evidence type="ECO:0000313" key="3">
    <source>
        <dbReference type="Proteomes" id="UP000680279"/>
    </source>
</evidence>
<comment type="caution">
    <text evidence="2">The sequence shown here is derived from an EMBL/GenBank/DDBJ whole genome shotgun (WGS) entry which is preliminary data.</text>
</comment>
<reference evidence="2 3" key="1">
    <citation type="submission" date="2021-03" db="EMBL/GenBank/DDBJ databases">
        <title>Antimicrobial resistance genes in bacteria isolated from Japanese honey, and their potential for conferring macrolide and lincosamide resistance in the American foulbrood pathogen Paenibacillus larvae.</title>
        <authorList>
            <person name="Okamoto M."/>
            <person name="Kumagai M."/>
            <person name="Kanamori H."/>
            <person name="Takamatsu D."/>
        </authorList>
    </citation>
    <scope>NUCLEOTIDE SEQUENCE [LARGE SCALE GENOMIC DNA]</scope>
    <source>
        <strain evidence="2 3">J1TS3</strain>
    </source>
</reference>
<organism evidence="2 3">
    <name type="scientific">Siminovitchia fordii</name>
    <dbReference type="NCBI Taxonomy" id="254759"/>
    <lineage>
        <taxon>Bacteria</taxon>
        <taxon>Bacillati</taxon>
        <taxon>Bacillota</taxon>
        <taxon>Bacilli</taxon>
        <taxon>Bacillales</taxon>
        <taxon>Bacillaceae</taxon>
        <taxon>Siminovitchia</taxon>
    </lineage>
</organism>
<keyword evidence="3" id="KW-1185">Reference proteome</keyword>
<evidence type="ECO:0000256" key="1">
    <source>
        <dbReference type="SAM" id="MobiDB-lite"/>
    </source>
</evidence>
<name>A0ABQ4K4P9_9BACI</name>
<dbReference type="Proteomes" id="UP000680279">
    <property type="component" value="Unassembled WGS sequence"/>
</dbReference>
<dbReference type="EMBL" id="BOQT01000003">
    <property type="protein sequence ID" value="GIN20160.1"/>
    <property type="molecule type" value="Genomic_DNA"/>
</dbReference>
<gene>
    <name evidence="2" type="ORF">J1TS3_12940</name>
</gene>
<accession>A0ABQ4K4P9</accession>